<dbReference type="PANTHER" id="PTHR11662:SF456">
    <property type="entry name" value="VESICULAR GLUTAMATE TRANSPORTER, ISOFORM A"/>
    <property type="match status" value="1"/>
</dbReference>
<evidence type="ECO:0000256" key="2">
    <source>
        <dbReference type="ARBA" id="ARBA00022692"/>
    </source>
</evidence>
<dbReference type="PANTHER" id="PTHR11662">
    <property type="entry name" value="SOLUTE CARRIER FAMILY 17"/>
    <property type="match status" value="1"/>
</dbReference>
<comment type="subcellular location">
    <subcellularLocation>
        <location evidence="1">Membrane</location>
        <topology evidence="1">Multi-pass membrane protein</topology>
    </subcellularLocation>
</comment>
<dbReference type="SUPFAM" id="SSF103473">
    <property type="entry name" value="MFS general substrate transporter"/>
    <property type="match status" value="1"/>
</dbReference>
<dbReference type="FunFam" id="1.20.1250.20:FF:000226">
    <property type="entry name" value="Vesicular GLUtamate transporter"/>
    <property type="match status" value="1"/>
</dbReference>
<dbReference type="AlphaFoldDB" id="A0A6J8C307"/>
<sequence>MPFGNFQQLKERIIYPARDAASSAKSSISRVMRKDADEKSFVKYDELDEAYMDEEEVRKSKPFHFKCDCCRCVSQRYLIACLSSIGFIISFGIRCNMGVAIVTMTKELESSSDSNSNLSISSNISETNKTHPFLRLPEFSWTPETIGAVDSSFFWGYIVTQIPGGYLASRLPANRIFGLAIGTSAFLNLLLPGAAQVHFGLVMAVRILQGIVEGVTYPACHGIWRHWAPPLERSKLATISFCGSYAGAVLGMPLSGILTKNFGWQSGFYVFGAMGIIWAIIFWFFSFERPACNPYISQEELIYIETSIGESSSLTNKNMRTPWLSFFTSMPVYAINVANFCRSWTFYLLIISQPMYFKEVFHDDVAKSGILSALPHLVMAIIVPIGGQIADNLRKRHLTTTTVRKIFNCGGFGLEACFLLGVAFARDKTGAMVCLTLAVGSSGFAISGFNVNHLDLAPRYASILMGLSNGIGTLAGMLCPVVTELLTKTGTADEWQNVFIIASVVHFLGITFYGIFASGEQQHWAEPHGEDTWRPEDTLKPDSTGKFLSYGAFQEQTSDYKGPNNGVIAMNGNVGNGHTGFNSSNYSKEQYGRKDHPSQSSFGQFSFDGPMYETREELVQVQSRDKYLSEDRDL</sequence>
<dbReference type="Gene3D" id="1.20.1250.20">
    <property type="entry name" value="MFS general substrate transporter like domains"/>
    <property type="match status" value="2"/>
</dbReference>
<dbReference type="InterPro" id="IPR011701">
    <property type="entry name" value="MFS"/>
</dbReference>
<dbReference type="FunFam" id="1.20.1250.20:FF:000004">
    <property type="entry name" value="vesicular glutamate transporter 2 isoform X1"/>
    <property type="match status" value="1"/>
</dbReference>
<evidence type="ECO:0000256" key="1">
    <source>
        <dbReference type="ARBA" id="ARBA00004141"/>
    </source>
</evidence>
<evidence type="ECO:0000259" key="7">
    <source>
        <dbReference type="PROSITE" id="PS50850"/>
    </source>
</evidence>
<evidence type="ECO:0000313" key="8">
    <source>
        <dbReference type="EMBL" id="CAC5389047.1"/>
    </source>
</evidence>
<feature type="transmembrane region" description="Helical" evidence="6">
    <location>
        <begin position="430"/>
        <end position="451"/>
    </location>
</feature>
<dbReference type="InterPro" id="IPR020846">
    <property type="entry name" value="MFS_dom"/>
</dbReference>
<feature type="region of interest" description="Disordered" evidence="5">
    <location>
        <begin position="580"/>
        <end position="608"/>
    </location>
</feature>
<dbReference type="GO" id="GO:0098700">
    <property type="term" value="P:neurotransmitter loading into synaptic vesicle"/>
    <property type="evidence" value="ECO:0007669"/>
    <property type="project" value="TreeGrafter"/>
</dbReference>
<dbReference type="GO" id="GO:0005326">
    <property type="term" value="F:neurotransmitter transmembrane transporter activity"/>
    <property type="evidence" value="ECO:0007669"/>
    <property type="project" value="TreeGrafter"/>
</dbReference>
<dbReference type="GO" id="GO:0035249">
    <property type="term" value="P:synaptic transmission, glutamatergic"/>
    <property type="evidence" value="ECO:0007669"/>
    <property type="project" value="TreeGrafter"/>
</dbReference>
<feature type="transmembrane region" description="Helical" evidence="6">
    <location>
        <begin position="495"/>
        <end position="516"/>
    </location>
</feature>
<keyword evidence="9" id="KW-1185">Reference proteome</keyword>
<keyword evidence="2 6" id="KW-0812">Transmembrane</keyword>
<feature type="transmembrane region" description="Helical" evidence="6">
    <location>
        <begin position="463"/>
        <end position="483"/>
    </location>
</feature>
<accession>A0A6J8C307</accession>
<dbReference type="InterPro" id="IPR050382">
    <property type="entry name" value="MFS_Na/Anion_cotransporter"/>
</dbReference>
<dbReference type="GO" id="GO:0060076">
    <property type="term" value="C:excitatory synapse"/>
    <property type="evidence" value="ECO:0007669"/>
    <property type="project" value="TreeGrafter"/>
</dbReference>
<dbReference type="EMBL" id="CACVKT020004311">
    <property type="protein sequence ID" value="CAC5389047.1"/>
    <property type="molecule type" value="Genomic_DNA"/>
</dbReference>
<feature type="transmembrane region" description="Helical" evidence="6">
    <location>
        <begin position="266"/>
        <end position="285"/>
    </location>
</feature>
<reference evidence="8 9" key="1">
    <citation type="submission" date="2020-06" db="EMBL/GenBank/DDBJ databases">
        <authorList>
            <person name="Li R."/>
            <person name="Bekaert M."/>
        </authorList>
    </citation>
    <scope>NUCLEOTIDE SEQUENCE [LARGE SCALE GENOMIC DNA]</scope>
    <source>
        <strain evidence="9">wild</strain>
    </source>
</reference>
<dbReference type="GO" id="GO:0050803">
    <property type="term" value="P:regulation of synapse structure or activity"/>
    <property type="evidence" value="ECO:0007669"/>
    <property type="project" value="TreeGrafter"/>
</dbReference>
<dbReference type="GO" id="GO:0030672">
    <property type="term" value="C:synaptic vesicle membrane"/>
    <property type="evidence" value="ECO:0007669"/>
    <property type="project" value="TreeGrafter"/>
</dbReference>
<keyword evidence="4 6" id="KW-0472">Membrane</keyword>
<dbReference type="Proteomes" id="UP000507470">
    <property type="component" value="Unassembled WGS sequence"/>
</dbReference>
<feature type="transmembrane region" description="Helical" evidence="6">
    <location>
        <begin position="176"/>
        <end position="195"/>
    </location>
</feature>
<feature type="transmembrane region" description="Helical" evidence="6">
    <location>
        <begin position="77"/>
        <end position="102"/>
    </location>
</feature>
<feature type="transmembrane region" description="Helical" evidence="6">
    <location>
        <begin position="236"/>
        <end position="254"/>
    </location>
</feature>
<evidence type="ECO:0000256" key="4">
    <source>
        <dbReference type="ARBA" id="ARBA00023136"/>
    </source>
</evidence>
<protein>
    <submittedName>
        <fullName evidence="8">SLC17A6_7_8</fullName>
    </submittedName>
</protein>
<evidence type="ECO:0000256" key="3">
    <source>
        <dbReference type="ARBA" id="ARBA00022989"/>
    </source>
</evidence>
<feature type="transmembrane region" description="Helical" evidence="6">
    <location>
        <begin position="365"/>
        <end position="385"/>
    </location>
</feature>
<feature type="transmembrane region" description="Helical" evidence="6">
    <location>
        <begin position="323"/>
        <end position="345"/>
    </location>
</feature>
<dbReference type="CDD" id="cd17382">
    <property type="entry name" value="MFS_SLC17A6_7_8_VGluT"/>
    <property type="match status" value="1"/>
</dbReference>
<feature type="domain" description="Major facilitator superfamily (MFS) profile" evidence="7">
    <location>
        <begin position="76"/>
        <end position="521"/>
    </location>
</feature>
<dbReference type="Pfam" id="PF07690">
    <property type="entry name" value="MFS_1"/>
    <property type="match status" value="1"/>
</dbReference>
<evidence type="ECO:0000256" key="6">
    <source>
        <dbReference type="SAM" id="Phobius"/>
    </source>
</evidence>
<dbReference type="OrthoDB" id="2985014at2759"/>
<dbReference type="GO" id="GO:0005313">
    <property type="term" value="F:L-glutamate transmembrane transporter activity"/>
    <property type="evidence" value="ECO:0007669"/>
    <property type="project" value="TreeGrafter"/>
</dbReference>
<name>A0A6J8C307_MYTCO</name>
<proteinExistence type="predicted"/>
<feature type="transmembrane region" description="Helical" evidence="6">
    <location>
        <begin position="201"/>
        <end position="224"/>
    </location>
</feature>
<organism evidence="8 9">
    <name type="scientific">Mytilus coruscus</name>
    <name type="common">Sea mussel</name>
    <dbReference type="NCBI Taxonomy" id="42192"/>
    <lineage>
        <taxon>Eukaryota</taxon>
        <taxon>Metazoa</taxon>
        <taxon>Spiralia</taxon>
        <taxon>Lophotrochozoa</taxon>
        <taxon>Mollusca</taxon>
        <taxon>Bivalvia</taxon>
        <taxon>Autobranchia</taxon>
        <taxon>Pteriomorphia</taxon>
        <taxon>Mytilida</taxon>
        <taxon>Mytiloidea</taxon>
        <taxon>Mytilidae</taxon>
        <taxon>Mytilinae</taxon>
        <taxon>Mytilus</taxon>
    </lineage>
</organism>
<dbReference type="PROSITE" id="PS50850">
    <property type="entry name" value="MFS"/>
    <property type="match status" value="1"/>
</dbReference>
<feature type="transmembrane region" description="Helical" evidence="6">
    <location>
        <begin position="406"/>
        <end position="424"/>
    </location>
</feature>
<evidence type="ECO:0000313" key="9">
    <source>
        <dbReference type="Proteomes" id="UP000507470"/>
    </source>
</evidence>
<gene>
    <name evidence="8" type="ORF">MCOR_24265</name>
</gene>
<keyword evidence="3 6" id="KW-1133">Transmembrane helix</keyword>
<evidence type="ECO:0000256" key="5">
    <source>
        <dbReference type="SAM" id="MobiDB-lite"/>
    </source>
</evidence>
<feature type="compositionally biased region" description="Low complexity" evidence="5">
    <location>
        <begin position="598"/>
        <end position="607"/>
    </location>
</feature>
<dbReference type="InterPro" id="IPR036259">
    <property type="entry name" value="MFS_trans_sf"/>
</dbReference>